<reference evidence="1" key="1">
    <citation type="submission" date="2023-04" db="EMBL/GenBank/DDBJ databases">
        <title>Draft Genome sequencing of Naganishia species isolated from polar environments using Oxford Nanopore Technology.</title>
        <authorList>
            <person name="Leo P."/>
            <person name="Venkateswaran K."/>
        </authorList>
    </citation>
    <scope>NUCLEOTIDE SEQUENCE</scope>
    <source>
        <strain evidence="1">DBVPG 5303</strain>
    </source>
</reference>
<organism evidence="1 2">
    <name type="scientific">Naganishia onofrii</name>
    <dbReference type="NCBI Taxonomy" id="1851511"/>
    <lineage>
        <taxon>Eukaryota</taxon>
        <taxon>Fungi</taxon>
        <taxon>Dikarya</taxon>
        <taxon>Basidiomycota</taxon>
        <taxon>Agaricomycotina</taxon>
        <taxon>Tremellomycetes</taxon>
        <taxon>Filobasidiales</taxon>
        <taxon>Filobasidiaceae</taxon>
        <taxon>Naganishia</taxon>
    </lineage>
</organism>
<gene>
    <name evidence="1" type="ORF">QFC24_002048</name>
</gene>
<keyword evidence="2" id="KW-1185">Reference proteome</keyword>
<name>A0ACC2XSE9_9TREE</name>
<comment type="caution">
    <text evidence="1">The sequence shown here is derived from an EMBL/GenBank/DDBJ whole genome shotgun (WGS) entry which is preliminary data.</text>
</comment>
<protein>
    <submittedName>
        <fullName evidence="1">Uncharacterized protein</fullName>
    </submittedName>
</protein>
<sequence>MAPGPTQASRYRRGKLPQGAPVPSDESSDEEEQQQQVKQKQRRGYVDDEQRGIVAGGAGKIIRSGDDLVSNVKAGTGAGNRGIQLALKDVKVEKDGGLLIGGRREVGRTEMEGSSEEEEDEEDMDEDVKPSATRLQSTIPTAGENQEGSSEYETDSEEEEESSEEEPPKPVYRPTFVPKRARETVIAKQAEIQEEEELWKKKEEELKARKKESRTLVGESIRRELAEKEATENVPDVDDTDDIDPEAEFEAWRLRELSRLTRDKEAALEREAERDEIERRRALPEAQRLREDEEYARKTREAKEANRGDGVFMEKFYHKGAFYQDEDIMKRNYNVKTESAVDVSLLPKAMQVRNFGKYTHLKDQDTTQGGWDRALHRGPGAGLASANEGCFNCGGPHLKRDCPNPPGGNGDGPSTSGTNNYALSGQRSWGNGRDARDEDDRRQRFDPPSRSGRRNPDESREPASRDRERGGRDRDDERTRSYDKPRYRDDDRSRGDREYKRRTSRSRSPDSRRRDDYRERDRDRDRDRDYRR</sequence>
<proteinExistence type="predicted"/>
<evidence type="ECO:0000313" key="1">
    <source>
        <dbReference type="EMBL" id="KAJ9126316.1"/>
    </source>
</evidence>
<dbReference type="EMBL" id="JASBWV010000005">
    <property type="protein sequence ID" value="KAJ9126316.1"/>
    <property type="molecule type" value="Genomic_DNA"/>
</dbReference>
<evidence type="ECO:0000313" key="2">
    <source>
        <dbReference type="Proteomes" id="UP001234202"/>
    </source>
</evidence>
<accession>A0ACC2XSE9</accession>
<dbReference type="Proteomes" id="UP001234202">
    <property type="component" value="Unassembled WGS sequence"/>
</dbReference>